<dbReference type="EMBL" id="LR862137">
    <property type="protein sequence ID" value="CAD1844035.1"/>
    <property type="molecule type" value="Genomic_DNA"/>
</dbReference>
<reference evidence="2" key="1">
    <citation type="submission" date="2020-07" db="EMBL/GenBank/DDBJ databases">
        <authorList>
            <person name="Lin J."/>
        </authorList>
    </citation>
    <scope>NUCLEOTIDE SEQUENCE</scope>
</reference>
<sequence>MATTNPMNPEALQKFIDSAVVAKFKQLAQDNEPLLSESDKPSQAWHDLVPFPPGYTRPQFQMFDGTGDPENTSPILRRLVETQSQMSKYPPAKGFDNNNATNSSNQPSADKGKAIIIRGDDVSAKQDRPTFEQRLNKVYSFRREAVSKLFRQALKSQRLTLPNPARPEQVNKTDDPLYCPYHRFVGHTIEDCITFKDCRWYGTSKRKQLSDPPIRQDKEKQSESTLKPPQKHISAPHGKKSNVDYNIIAHLKRIPALLSVFDALMMAKELREALVEALLNPEPYETVMAEIHLVNQVDEEVNQITFSEEDFMTQTINIIVPYMYKDTLKESLSNAYWLIQDLQLTYFLFKHCEY</sequence>
<proteinExistence type="predicted"/>
<gene>
    <name evidence="2" type="ORF">CB5_LOCUS27246</name>
</gene>
<protein>
    <recommendedName>
        <fullName evidence="3">Retrotransposon gag domain-containing protein</fullName>
    </recommendedName>
</protein>
<evidence type="ECO:0000256" key="1">
    <source>
        <dbReference type="SAM" id="MobiDB-lite"/>
    </source>
</evidence>
<organism evidence="2">
    <name type="scientific">Ananas comosus var. bracteatus</name>
    <name type="common">red pineapple</name>
    <dbReference type="NCBI Taxonomy" id="296719"/>
    <lineage>
        <taxon>Eukaryota</taxon>
        <taxon>Viridiplantae</taxon>
        <taxon>Streptophyta</taxon>
        <taxon>Embryophyta</taxon>
        <taxon>Tracheophyta</taxon>
        <taxon>Spermatophyta</taxon>
        <taxon>Magnoliopsida</taxon>
        <taxon>Liliopsida</taxon>
        <taxon>Poales</taxon>
        <taxon>Bromeliaceae</taxon>
        <taxon>Bromelioideae</taxon>
        <taxon>Ananas</taxon>
    </lineage>
</organism>
<accession>A0A6V7QMP9</accession>
<name>A0A6V7QMP9_ANACO</name>
<feature type="compositionally biased region" description="Polar residues" evidence="1">
    <location>
        <begin position="96"/>
        <end position="108"/>
    </location>
</feature>
<evidence type="ECO:0008006" key="3">
    <source>
        <dbReference type="Google" id="ProtNLM"/>
    </source>
</evidence>
<feature type="region of interest" description="Disordered" evidence="1">
    <location>
        <begin position="88"/>
        <end position="112"/>
    </location>
</feature>
<dbReference type="AlphaFoldDB" id="A0A6V7QMP9"/>
<evidence type="ECO:0000313" key="2">
    <source>
        <dbReference type="EMBL" id="CAD1844035.1"/>
    </source>
</evidence>
<feature type="region of interest" description="Disordered" evidence="1">
    <location>
        <begin position="206"/>
        <end position="238"/>
    </location>
</feature>